<dbReference type="SMART" id="SM00507">
    <property type="entry name" value="HNHc"/>
    <property type="match status" value="1"/>
</dbReference>
<evidence type="ECO:0000313" key="3">
    <source>
        <dbReference type="Proteomes" id="UP001486565"/>
    </source>
</evidence>
<evidence type="ECO:0000259" key="1">
    <source>
        <dbReference type="SMART" id="SM00507"/>
    </source>
</evidence>
<keyword evidence="3" id="KW-1185">Reference proteome</keyword>
<protein>
    <submittedName>
        <fullName evidence="2">HNH endonuclease</fullName>
    </submittedName>
</protein>
<organism evidence="2 3">
    <name type="scientific">Defluviitalea saccharophila</name>
    <dbReference type="NCBI Taxonomy" id="879970"/>
    <lineage>
        <taxon>Bacteria</taxon>
        <taxon>Bacillati</taxon>
        <taxon>Bacillota</taxon>
        <taxon>Clostridia</taxon>
        <taxon>Lachnospirales</taxon>
        <taxon>Defluviitaleaceae</taxon>
        <taxon>Defluviitalea</taxon>
    </lineage>
</organism>
<dbReference type="InterPro" id="IPR003615">
    <property type="entry name" value="HNH_nuc"/>
</dbReference>
<dbReference type="Proteomes" id="UP001486565">
    <property type="component" value="Chromosome"/>
</dbReference>
<gene>
    <name evidence="2" type="ORF">QBE51_03685</name>
</gene>
<evidence type="ECO:0000313" key="2">
    <source>
        <dbReference type="EMBL" id="WZL70642.1"/>
    </source>
</evidence>
<proteinExistence type="predicted"/>
<sequence>MAREFAKKFYNSKAWINCREAYKQSKHGLCERCGMPGDEVHHKIHLNPDNINNPDITLNWNNLELLCMSCHSVHHMTKHSSTMPGYSFNENGDLTYTPPIKKH</sequence>
<dbReference type="CDD" id="cd00085">
    <property type="entry name" value="HNHc"/>
    <property type="match status" value="1"/>
</dbReference>
<keyword evidence="2" id="KW-0540">Nuclease</keyword>
<accession>A0ABZ2Y5M3</accession>
<reference evidence="2 3" key="1">
    <citation type="submission" date="2023-03" db="EMBL/GenBank/DDBJ databases">
        <title>Novel Species.</title>
        <authorList>
            <person name="Ma S."/>
        </authorList>
    </citation>
    <scope>NUCLEOTIDE SEQUENCE [LARGE SCALE GENOMIC DNA]</scope>
    <source>
        <strain evidence="2 3">LIND6LT2</strain>
    </source>
</reference>
<keyword evidence="2" id="KW-0255">Endonuclease</keyword>
<dbReference type="GO" id="GO:0004519">
    <property type="term" value="F:endonuclease activity"/>
    <property type="evidence" value="ECO:0007669"/>
    <property type="project" value="UniProtKB-KW"/>
</dbReference>
<dbReference type="EMBL" id="CP121687">
    <property type="protein sequence ID" value="WZL70642.1"/>
    <property type="molecule type" value="Genomic_DNA"/>
</dbReference>
<keyword evidence="2" id="KW-0378">Hydrolase</keyword>
<feature type="domain" description="HNH nuclease" evidence="1">
    <location>
        <begin position="17"/>
        <end position="72"/>
    </location>
</feature>
<dbReference type="Pfam" id="PF01844">
    <property type="entry name" value="HNH"/>
    <property type="match status" value="1"/>
</dbReference>
<name>A0ABZ2Y5M3_9FIRM</name>
<dbReference type="InterPro" id="IPR002711">
    <property type="entry name" value="HNH"/>
</dbReference>